<evidence type="ECO:0000256" key="1">
    <source>
        <dbReference type="SAM" id="MobiDB-lite"/>
    </source>
</evidence>
<feature type="compositionally biased region" description="Pro residues" evidence="1">
    <location>
        <begin position="1"/>
        <end position="10"/>
    </location>
</feature>
<comment type="caution">
    <text evidence="2">The sequence shown here is derived from an EMBL/GenBank/DDBJ whole genome shotgun (WGS) entry which is preliminary data.</text>
</comment>
<feature type="compositionally biased region" description="Low complexity" evidence="1">
    <location>
        <begin position="11"/>
        <end position="22"/>
    </location>
</feature>
<feature type="region of interest" description="Disordered" evidence="1">
    <location>
        <begin position="1"/>
        <end position="23"/>
    </location>
</feature>
<organism evidence="2 3">
    <name type="scientific">Portunus trituberculatus</name>
    <name type="common">Swimming crab</name>
    <name type="synonym">Neptunus trituberculatus</name>
    <dbReference type="NCBI Taxonomy" id="210409"/>
    <lineage>
        <taxon>Eukaryota</taxon>
        <taxon>Metazoa</taxon>
        <taxon>Ecdysozoa</taxon>
        <taxon>Arthropoda</taxon>
        <taxon>Crustacea</taxon>
        <taxon>Multicrustacea</taxon>
        <taxon>Malacostraca</taxon>
        <taxon>Eumalacostraca</taxon>
        <taxon>Eucarida</taxon>
        <taxon>Decapoda</taxon>
        <taxon>Pleocyemata</taxon>
        <taxon>Brachyura</taxon>
        <taxon>Eubrachyura</taxon>
        <taxon>Portunoidea</taxon>
        <taxon>Portunidae</taxon>
        <taxon>Portuninae</taxon>
        <taxon>Portunus</taxon>
    </lineage>
</organism>
<dbReference type="EMBL" id="VSRR010007290">
    <property type="protein sequence ID" value="MPC46609.1"/>
    <property type="molecule type" value="Genomic_DNA"/>
</dbReference>
<dbReference type="AlphaFoldDB" id="A0A5B7FN16"/>
<gene>
    <name evidence="2" type="ORF">E2C01_040332</name>
</gene>
<accession>A0A5B7FN16</accession>
<feature type="region of interest" description="Disordered" evidence="1">
    <location>
        <begin position="103"/>
        <end position="123"/>
    </location>
</feature>
<keyword evidence="3" id="KW-1185">Reference proteome</keyword>
<evidence type="ECO:0000313" key="2">
    <source>
        <dbReference type="EMBL" id="MPC46609.1"/>
    </source>
</evidence>
<proteinExistence type="predicted"/>
<evidence type="ECO:0000313" key="3">
    <source>
        <dbReference type="Proteomes" id="UP000324222"/>
    </source>
</evidence>
<protein>
    <submittedName>
        <fullName evidence="2">Uncharacterized protein</fullName>
    </submittedName>
</protein>
<reference evidence="2 3" key="1">
    <citation type="submission" date="2019-05" db="EMBL/GenBank/DDBJ databases">
        <title>Another draft genome of Portunus trituberculatus and its Hox gene families provides insights of decapod evolution.</title>
        <authorList>
            <person name="Jeong J.-H."/>
            <person name="Song I."/>
            <person name="Kim S."/>
            <person name="Choi T."/>
            <person name="Kim D."/>
            <person name="Ryu S."/>
            <person name="Kim W."/>
        </authorList>
    </citation>
    <scope>NUCLEOTIDE SEQUENCE [LARGE SCALE GENOMIC DNA]</scope>
    <source>
        <tissue evidence="2">Muscle</tissue>
    </source>
</reference>
<sequence length="123" mass="13425">MLYPSLPPAPSSSSSSSSSCISHPPPLAVVVPESLPIHVTNVLAVKRDPDLERPRLYTPTHFVNLIHASSCFPRPPLSTSTTPTATPTTTAPSFYQIFIKQTRKRGSTGREGWRVRMSGRRGD</sequence>
<dbReference type="Proteomes" id="UP000324222">
    <property type="component" value="Unassembled WGS sequence"/>
</dbReference>
<name>A0A5B7FN16_PORTR</name>